<evidence type="ECO:0000313" key="1">
    <source>
        <dbReference type="EMBL" id="KAI8004742.1"/>
    </source>
</evidence>
<organism evidence="1 2">
    <name type="scientific">Camellia lanceoleosa</name>
    <dbReference type="NCBI Taxonomy" id="1840588"/>
    <lineage>
        <taxon>Eukaryota</taxon>
        <taxon>Viridiplantae</taxon>
        <taxon>Streptophyta</taxon>
        <taxon>Embryophyta</taxon>
        <taxon>Tracheophyta</taxon>
        <taxon>Spermatophyta</taxon>
        <taxon>Magnoliopsida</taxon>
        <taxon>eudicotyledons</taxon>
        <taxon>Gunneridae</taxon>
        <taxon>Pentapetalae</taxon>
        <taxon>asterids</taxon>
        <taxon>Ericales</taxon>
        <taxon>Theaceae</taxon>
        <taxon>Camellia</taxon>
    </lineage>
</organism>
<proteinExistence type="predicted"/>
<accession>A0ACC0GU32</accession>
<dbReference type="EMBL" id="CM045766">
    <property type="protein sequence ID" value="KAI8004742.1"/>
    <property type="molecule type" value="Genomic_DNA"/>
</dbReference>
<protein>
    <submittedName>
        <fullName evidence="1">Uncharacterized protein</fullName>
    </submittedName>
</protein>
<name>A0ACC0GU32_9ERIC</name>
<sequence>METKISEDLEDLRRGDEKRGEKDEDLSSVFSASSCVSYLQGWCFYDYSPLRRALGSNSSLAPLHSFGFSPIEVPNR</sequence>
<comment type="caution">
    <text evidence="1">The sequence shown here is derived from an EMBL/GenBank/DDBJ whole genome shotgun (WGS) entry which is preliminary data.</text>
</comment>
<gene>
    <name evidence="1" type="ORF">LOK49_LG08G02942</name>
</gene>
<dbReference type="Proteomes" id="UP001060215">
    <property type="component" value="Chromosome 9"/>
</dbReference>
<reference evidence="1 2" key="1">
    <citation type="journal article" date="2022" name="Plant J.">
        <title>Chromosome-level genome of Camellia lanceoleosa provides a valuable resource for understanding genome evolution and self-incompatibility.</title>
        <authorList>
            <person name="Gong W."/>
            <person name="Xiao S."/>
            <person name="Wang L."/>
            <person name="Liao Z."/>
            <person name="Chang Y."/>
            <person name="Mo W."/>
            <person name="Hu G."/>
            <person name="Li W."/>
            <person name="Zhao G."/>
            <person name="Zhu H."/>
            <person name="Hu X."/>
            <person name="Ji K."/>
            <person name="Xiang X."/>
            <person name="Song Q."/>
            <person name="Yuan D."/>
            <person name="Jin S."/>
            <person name="Zhang L."/>
        </authorList>
    </citation>
    <scope>NUCLEOTIDE SEQUENCE [LARGE SCALE GENOMIC DNA]</scope>
    <source>
        <strain evidence="1">SQ_2022a</strain>
    </source>
</reference>
<keyword evidence="2" id="KW-1185">Reference proteome</keyword>
<evidence type="ECO:0000313" key="2">
    <source>
        <dbReference type="Proteomes" id="UP001060215"/>
    </source>
</evidence>